<dbReference type="SUPFAM" id="SSF55729">
    <property type="entry name" value="Acyl-CoA N-acyltransferases (Nat)"/>
    <property type="match status" value="1"/>
</dbReference>
<dbReference type="PROSITE" id="PS51186">
    <property type="entry name" value="GNAT"/>
    <property type="match status" value="1"/>
</dbReference>
<comment type="caution">
    <text evidence="3">The sequence shown here is derived from an EMBL/GenBank/DDBJ whole genome shotgun (WGS) entry which is preliminary data.</text>
</comment>
<protein>
    <recommendedName>
        <fullName evidence="2">N-acetyltransferase domain-containing protein</fullName>
    </recommendedName>
</protein>
<dbReference type="RefSeq" id="WP_251494715.1">
    <property type="nucleotide sequence ID" value="NZ_CAJSLV010000071.1"/>
</dbReference>
<dbReference type="AlphaFoldDB" id="A0A9W4DZK4"/>
<organism evidence="3 4">
    <name type="scientific">Actinacidiphila cocklensis</name>
    <dbReference type="NCBI Taxonomy" id="887465"/>
    <lineage>
        <taxon>Bacteria</taxon>
        <taxon>Bacillati</taxon>
        <taxon>Actinomycetota</taxon>
        <taxon>Actinomycetes</taxon>
        <taxon>Kitasatosporales</taxon>
        <taxon>Streptomycetaceae</taxon>
        <taxon>Actinacidiphila</taxon>
    </lineage>
</organism>
<proteinExistence type="predicted"/>
<dbReference type="GO" id="GO:0016747">
    <property type="term" value="F:acyltransferase activity, transferring groups other than amino-acyl groups"/>
    <property type="evidence" value="ECO:0007669"/>
    <property type="project" value="InterPro"/>
</dbReference>
<feature type="domain" description="N-acetyltransferase" evidence="2">
    <location>
        <begin position="1"/>
        <end position="108"/>
    </location>
</feature>
<dbReference type="EMBL" id="CAJSLV010000071">
    <property type="protein sequence ID" value="CAG6396377.1"/>
    <property type="molecule type" value="Genomic_DNA"/>
</dbReference>
<evidence type="ECO:0000313" key="3">
    <source>
        <dbReference type="EMBL" id="CAG6396377.1"/>
    </source>
</evidence>
<dbReference type="Proteomes" id="UP001152519">
    <property type="component" value="Unassembled WGS sequence"/>
</dbReference>
<evidence type="ECO:0000256" key="1">
    <source>
        <dbReference type="SAM" id="MobiDB-lite"/>
    </source>
</evidence>
<evidence type="ECO:0000313" key="4">
    <source>
        <dbReference type="Proteomes" id="UP001152519"/>
    </source>
</evidence>
<dbReference type="Pfam" id="PF00583">
    <property type="entry name" value="Acetyltransf_1"/>
    <property type="match status" value="1"/>
</dbReference>
<name>A0A9W4DZK4_9ACTN</name>
<reference evidence="3" key="1">
    <citation type="submission" date="2021-05" db="EMBL/GenBank/DDBJ databases">
        <authorList>
            <person name="Arsene-Ploetze F."/>
        </authorList>
    </citation>
    <scope>NUCLEOTIDE SEQUENCE</scope>
    <source>
        <strain evidence="3">DSM 42138</strain>
    </source>
</reference>
<evidence type="ECO:0000259" key="2">
    <source>
        <dbReference type="PROSITE" id="PS51186"/>
    </source>
</evidence>
<dbReference type="CDD" id="cd04301">
    <property type="entry name" value="NAT_SF"/>
    <property type="match status" value="1"/>
</dbReference>
<accession>A0A9W4DZK4</accession>
<feature type="region of interest" description="Disordered" evidence="1">
    <location>
        <begin position="114"/>
        <end position="144"/>
    </location>
</feature>
<gene>
    <name evidence="3" type="ORF">SCOCK_400034</name>
</gene>
<keyword evidence="4" id="KW-1185">Reference proteome</keyword>
<dbReference type="InterPro" id="IPR016181">
    <property type="entry name" value="Acyl_CoA_acyltransferase"/>
</dbReference>
<dbReference type="InterPro" id="IPR000182">
    <property type="entry name" value="GNAT_dom"/>
</dbReference>
<dbReference type="Gene3D" id="3.40.630.30">
    <property type="match status" value="1"/>
</dbReference>
<sequence length="144" mass="15159">MSGEAVGYANAAFLPEHPADHAAAGSYLTGVAVDPGWRRRGTAGLLTRWRMERVVQREPALWCLVSAANRASVDLHREPGFAQVSVGASFQGAAFTGGGGRLLRAGLPRLSRHGCGGRRSEGSGQIWAAKAARRPARPTISQAT</sequence>